<dbReference type="InterPro" id="IPR017756">
    <property type="entry name" value="TM_Gly-Cys-Arg_CS"/>
</dbReference>
<reference evidence="1 2" key="1">
    <citation type="submission" date="2017-10" db="EMBL/GenBank/DDBJ databases">
        <title>Massilia psychrophilum sp. nov., a novel purple-pigmented bacterium isolated from Tianshan glacier, Xinjiang Municipality, China.</title>
        <authorList>
            <person name="Wang H."/>
        </authorList>
    </citation>
    <scope>NUCLEOTIDE SEQUENCE [LARGE SCALE GENOMIC DNA]</scope>
    <source>
        <strain evidence="1 2">JCM 30813</strain>
    </source>
</reference>
<organism evidence="1 2">
    <name type="scientific">Massilia psychrophila</name>
    <dbReference type="NCBI Taxonomy" id="1603353"/>
    <lineage>
        <taxon>Bacteria</taxon>
        <taxon>Pseudomonadati</taxon>
        <taxon>Pseudomonadota</taxon>
        <taxon>Betaproteobacteria</taxon>
        <taxon>Burkholderiales</taxon>
        <taxon>Oxalobacteraceae</taxon>
        <taxon>Telluria group</taxon>
        <taxon>Massilia</taxon>
    </lineage>
</organism>
<name>A0A2G8SVU6_9BURK</name>
<gene>
    <name evidence="1" type="ORF">CR103_20840</name>
</gene>
<dbReference type="Proteomes" id="UP000228593">
    <property type="component" value="Unassembled WGS sequence"/>
</dbReference>
<evidence type="ECO:0000313" key="1">
    <source>
        <dbReference type="EMBL" id="PIL37906.1"/>
    </source>
</evidence>
<sequence>MSNVPTPGTAPLLALALGAMLLMRRRLAKNWQHPAAVSCDAMLPLHPSFRFILLPEKIMQLCPDCGSDFTRWIARTWWMRIVFPGSQHILCCRCDQRSLVRSPVLAAREGPLKQVSSSTRRVF</sequence>
<proteinExistence type="predicted"/>
<dbReference type="AlphaFoldDB" id="A0A2G8SVU6"/>
<evidence type="ECO:0000313" key="2">
    <source>
        <dbReference type="Proteomes" id="UP000228593"/>
    </source>
</evidence>
<dbReference type="EMBL" id="PDOB01000057">
    <property type="protein sequence ID" value="PIL37906.1"/>
    <property type="molecule type" value="Genomic_DNA"/>
</dbReference>
<accession>A0A2G8SVU6</accession>
<dbReference type="NCBIfam" id="TIGR03382">
    <property type="entry name" value="GC_trans_RRR"/>
    <property type="match status" value="1"/>
</dbReference>
<keyword evidence="2" id="KW-1185">Reference proteome</keyword>
<protein>
    <submittedName>
        <fullName evidence="1">Uncharacterized protein</fullName>
    </submittedName>
</protein>
<comment type="caution">
    <text evidence="1">The sequence shown here is derived from an EMBL/GenBank/DDBJ whole genome shotgun (WGS) entry which is preliminary data.</text>
</comment>